<keyword evidence="4 10" id="KW-0067">ATP-binding</keyword>
<dbReference type="PROSITE" id="PS00211">
    <property type="entry name" value="ABC_TRANSPORTER_1"/>
    <property type="match status" value="1"/>
</dbReference>
<dbReference type="InterPro" id="IPR011527">
    <property type="entry name" value="ABC1_TM_dom"/>
</dbReference>
<reference evidence="10 11" key="1">
    <citation type="submission" date="2020-08" db="EMBL/GenBank/DDBJ databases">
        <title>Sequencing the genomes of 1000 actinobacteria strains.</title>
        <authorList>
            <person name="Klenk H.-P."/>
        </authorList>
    </citation>
    <scope>NUCLEOTIDE SEQUENCE [LARGE SCALE GENOMIC DNA]</scope>
    <source>
        <strain evidence="10 11">DSM 43851</strain>
    </source>
</reference>
<sequence length="576" mass="62603">MTELPGWLPSLVRSLRLGYRAGPTLIAVAFLTTVGAAIPDALLALAFSLLATNIALAATLLAVLAIGGWLLATVSDRANRRFADRAAIVVEEHVARLQSEITTMEHHERPEVMDRISVLRDHAGALSELYQQLFSTLGALARLVITVGLLVAANPWFGLLGVVAVPAVLVSTWRADAERRAEEAGAQHDRLAKHMFELGTTPGPAKEIRVFGVQDKIRTTRRQAWRERHRKLSRARWQTAWWQAGAHALFGVAFLAAIVSAVHRPTTLLLVLAAGGRLAQYVANTVQQTHFFRTIWLDVSRRLAWLEDYAVAQTHSATGQPPRTLRHGISLDTVSFRYPGTDRNVLDDITVTLPAGTTVAIVGENGAGKSTLVKLLCRLYQPTTGRILVDGVDLATIDPARWRDRVSGAFQDFFPFEYTAGESIGVGDLPHIDDPVALHTAVSRAGAGDAVPELTTQLGVTWENGVDLSHGQWQKVALARGFMRPDPLLLVLDEPTSALDAATEDALFDRSADAAGRGVTVLVSHRFATVRMADLILVLDGSRLVERGSHAELMAAGGRYARLYRIQARAYGRTGS</sequence>
<comment type="subcellular location">
    <subcellularLocation>
        <location evidence="1">Cell membrane</location>
        <topology evidence="1">Multi-pass membrane protein</topology>
    </subcellularLocation>
</comment>
<dbReference type="AlphaFoldDB" id="A0A7W9KMH2"/>
<dbReference type="Gene3D" id="3.40.50.300">
    <property type="entry name" value="P-loop containing nucleotide triphosphate hydrolases"/>
    <property type="match status" value="1"/>
</dbReference>
<evidence type="ECO:0000259" key="9">
    <source>
        <dbReference type="PROSITE" id="PS50929"/>
    </source>
</evidence>
<feature type="transmembrane region" description="Helical" evidence="7">
    <location>
        <begin position="21"/>
        <end position="38"/>
    </location>
</feature>
<keyword evidence="11" id="KW-1185">Reference proteome</keyword>
<dbReference type="InterPro" id="IPR027417">
    <property type="entry name" value="P-loop_NTPase"/>
</dbReference>
<evidence type="ECO:0000256" key="4">
    <source>
        <dbReference type="ARBA" id="ARBA00022840"/>
    </source>
</evidence>
<dbReference type="InterPro" id="IPR003593">
    <property type="entry name" value="AAA+_ATPase"/>
</dbReference>
<evidence type="ECO:0000256" key="1">
    <source>
        <dbReference type="ARBA" id="ARBA00004651"/>
    </source>
</evidence>
<keyword evidence="6 7" id="KW-0472">Membrane</keyword>
<evidence type="ECO:0000256" key="3">
    <source>
        <dbReference type="ARBA" id="ARBA00022741"/>
    </source>
</evidence>
<keyword evidence="3" id="KW-0547">Nucleotide-binding</keyword>
<accession>A0A7W9KMH2</accession>
<evidence type="ECO:0000256" key="6">
    <source>
        <dbReference type="ARBA" id="ARBA00023136"/>
    </source>
</evidence>
<dbReference type="PANTHER" id="PTHR24221:SF654">
    <property type="entry name" value="ATP-BINDING CASSETTE SUB-FAMILY B MEMBER 6"/>
    <property type="match status" value="1"/>
</dbReference>
<proteinExistence type="predicted"/>
<comment type="caution">
    <text evidence="10">The sequence shown here is derived from an EMBL/GenBank/DDBJ whole genome shotgun (WGS) entry which is preliminary data.</text>
</comment>
<dbReference type="CDD" id="cd03228">
    <property type="entry name" value="ABCC_MRP_Like"/>
    <property type="match status" value="1"/>
</dbReference>
<dbReference type="SUPFAM" id="SSF90123">
    <property type="entry name" value="ABC transporter transmembrane region"/>
    <property type="match status" value="1"/>
</dbReference>
<dbReference type="SUPFAM" id="SSF52540">
    <property type="entry name" value="P-loop containing nucleoside triphosphate hydrolases"/>
    <property type="match status" value="1"/>
</dbReference>
<evidence type="ECO:0000256" key="7">
    <source>
        <dbReference type="SAM" id="Phobius"/>
    </source>
</evidence>
<gene>
    <name evidence="10" type="ORF">BJ998_006204</name>
</gene>
<dbReference type="GO" id="GO:0034040">
    <property type="term" value="F:ATPase-coupled lipid transmembrane transporter activity"/>
    <property type="evidence" value="ECO:0007669"/>
    <property type="project" value="TreeGrafter"/>
</dbReference>
<feature type="transmembrane region" description="Helical" evidence="7">
    <location>
        <begin position="44"/>
        <end position="72"/>
    </location>
</feature>
<organism evidence="10 11">
    <name type="scientific">Kutzneria kofuensis</name>
    <dbReference type="NCBI Taxonomy" id="103725"/>
    <lineage>
        <taxon>Bacteria</taxon>
        <taxon>Bacillati</taxon>
        <taxon>Actinomycetota</taxon>
        <taxon>Actinomycetes</taxon>
        <taxon>Pseudonocardiales</taxon>
        <taxon>Pseudonocardiaceae</taxon>
        <taxon>Kutzneria</taxon>
    </lineage>
</organism>
<dbReference type="InterPro" id="IPR039421">
    <property type="entry name" value="Type_1_exporter"/>
</dbReference>
<dbReference type="GO" id="GO:0140359">
    <property type="term" value="F:ABC-type transporter activity"/>
    <property type="evidence" value="ECO:0007669"/>
    <property type="project" value="InterPro"/>
</dbReference>
<feature type="transmembrane region" description="Helical" evidence="7">
    <location>
        <begin position="240"/>
        <end position="262"/>
    </location>
</feature>
<feature type="domain" description="ABC transporter" evidence="8">
    <location>
        <begin position="329"/>
        <end position="566"/>
    </location>
</feature>
<protein>
    <submittedName>
        <fullName evidence="10">ATP-binding cassette subfamily B protein</fullName>
    </submittedName>
</protein>
<dbReference type="GO" id="GO:0016887">
    <property type="term" value="F:ATP hydrolysis activity"/>
    <property type="evidence" value="ECO:0007669"/>
    <property type="project" value="InterPro"/>
</dbReference>
<dbReference type="Gene3D" id="1.20.1560.10">
    <property type="entry name" value="ABC transporter type 1, transmembrane domain"/>
    <property type="match status" value="1"/>
</dbReference>
<evidence type="ECO:0000259" key="8">
    <source>
        <dbReference type="PROSITE" id="PS50893"/>
    </source>
</evidence>
<evidence type="ECO:0000313" key="11">
    <source>
        <dbReference type="Proteomes" id="UP000585638"/>
    </source>
</evidence>
<dbReference type="InterPro" id="IPR036640">
    <property type="entry name" value="ABC1_TM_sf"/>
</dbReference>
<dbReference type="PROSITE" id="PS50929">
    <property type="entry name" value="ABC_TM1F"/>
    <property type="match status" value="1"/>
</dbReference>
<evidence type="ECO:0000256" key="2">
    <source>
        <dbReference type="ARBA" id="ARBA00022692"/>
    </source>
</evidence>
<keyword evidence="2 7" id="KW-0812">Transmembrane</keyword>
<evidence type="ECO:0000256" key="5">
    <source>
        <dbReference type="ARBA" id="ARBA00022989"/>
    </source>
</evidence>
<dbReference type="InterPro" id="IPR017871">
    <property type="entry name" value="ABC_transporter-like_CS"/>
</dbReference>
<dbReference type="GO" id="GO:0005524">
    <property type="term" value="F:ATP binding"/>
    <property type="evidence" value="ECO:0007669"/>
    <property type="project" value="UniProtKB-KW"/>
</dbReference>
<dbReference type="SMART" id="SM00382">
    <property type="entry name" value="AAA"/>
    <property type="match status" value="1"/>
</dbReference>
<feature type="domain" description="ABC transmembrane type-1" evidence="9">
    <location>
        <begin position="24"/>
        <end position="294"/>
    </location>
</feature>
<dbReference type="GO" id="GO:0005886">
    <property type="term" value="C:plasma membrane"/>
    <property type="evidence" value="ECO:0007669"/>
    <property type="project" value="UniProtKB-SubCell"/>
</dbReference>
<keyword evidence="5 7" id="KW-1133">Transmembrane helix</keyword>
<dbReference type="PROSITE" id="PS50893">
    <property type="entry name" value="ABC_TRANSPORTER_2"/>
    <property type="match status" value="1"/>
</dbReference>
<name>A0A7W9KMH2_9PSEU</name>
<dbReference type="EMBL" id="JACHIR010000001">
    <property type="protein sequence ID" value="MBB5895008.1"/>
    <property type="molecule type" value="Genomic_DNA"/>
</dbReference>
<dbReference type="InterPro" id="IPR003439">
    <property type="entry name" value="ABC_transporter-like_ATP-bd"/>
</dbReference>
<dbReference type="PANTHER" id="PTHR24221">
    <property type="entry name" value="ATP-BINDING CASSETTE SUB-FAMILY B"/>
    <property type="match status" value="1"/>
</dbReference>
<evidence type="ECO:0000313" key="10">
    <source>
        <dbReference type="EMBL" id="MBB5895008.1"/>
    </source>
</evidence>
<dbReference type="RefSeq" id="WP_184866847.1">
    <property type="nucleotide sequence ID" value="NZ_BAAAWY010000009.1"/>
</dbReference>
<dbReference type="Proteomes" id="UP000585638">
    <property type="component" value="Unassembled WGS sequence"/>
</dbReference>
<dbReference type="Pfam" id="PF00005">
    <property type="entry name" value="ABC_tran"/>
    <property type="match status" value="1"/>
</dbReference>